<proteinExistence type="predicted"/>
<dbReference type="SUPFAM" id="SSF57701">
    <property type="entry name" value="Zn2/Cys6 DNA-binding domain"/>
    <property type="match status" value="1"/>
</dbReference>
<dbReference type="GO" id="GO:0000981">
    <property type="term" value="F:DNA-binding transcription factor activity, RNA polymerase II-specific"/>
    <property type="evidence" value="ECO:0007669"/>
    <property type="project" value="InterPro"/>
</dbReference>
<keyword evidence="2" id="KW-1185">Reference proteome</keyword>
<name>A0A9N9CBV5_9GLOM</name>
<protein>
    <submittedName>
        <fullName evidence="1">2301_t:CDS:1</fullName>
    </submittedName>
</protein>
<organism evidence="1 2">
    <name type="scientific">Cetraspora pellucida</name>
    <dbReference type="NCBI Taxonomy" id="1433469"/>
    <lineage>
        <taxon>Eukaryota</taxon>
        <taxon>Fungi</taxon>
        <taxon>Fungi incertae sedis</taxon>
        <taxon>Mucoromycota</taxon>
        <taxon>Glomeromycotina</taxon>
        <taxon>Glomeromycetes</taxon>
        <taxon>Diversisporales</taxon>
        <taxon>Gigasporaceae</taxon>
        <taxon>Cetraspora</taxon>
    </lineage>
</organism>
<sequence length="276" mass="31483">MSQSSKPQKLRTNATLACNNFRASHRKCKKPSEENICAYCRNHRLHCTYTLGGKRGPKPRFPKLLRSPFNSNLHKPNIEEFQLSPLNFGTSHLYNDVILTPFRTIEVFIDKEPTPNNQNISPINPNKANIEKFQSSYSNFETTYAYTAPSFRTTETFIGQGLMSNNNPNTTSINSCESTTEEFQLCSLNHPYYNAIMTPSRTTKEFINNEPALNNQNITPINLYETTDEEFQSSYLNFGITHAHTIPSFGTTEAFIDQGLMLNNPFNSYEIATEEF</sequence>
<evidence type="ECO:0000313" key="2">
    <source>
        <dbReference type="Proteomes" id="UP000789759"/>
    </source>
</evidence>
<reference evidence="1" key="1">
    <citation type="submission" date="2021-06" db="EMBL/GenBank/DDBJ databases">
        <authorList>
            <person name="Kallberg Y."/>
            <person name="Tangrot J."/>
            <person name="Rosling A."/>
        </authorList>
    </citation>
    <scope>NUCLEOTIDE SEQUENCE</scope>
    <source>
        <strain evidence="1">FL966</strain>
    </source>
</reference>
<dbReference type="GO" id="GO:0008270">
    <property type="term" value="F:zinc ion binding"/>
    <property type="evidence" value="ECO:0007669"/>
    <property type="project" value="InterPro"/>
</dbReference>
<accession>A0A9N9CBV5</accession>
<gene>
    <name evidence="1" type="ORF">CPELLU_LOCUS6690</name>
</gene>
<dbReference type="OrthoDB" id="2423024at2759"/>
<dbReference type="InterPro" id="IPR036864">
    <property type="entry name" value="Zn2-C6_fun-type_DNA-bd_sf"/>
</dbReference>
<comment type="caution">
    <text evidence="1">The sequence shown here is derived from an EMBL/GenBank/DDBJ whole genome shotgun (WGS) entry which is preliminary data.</text>
</comment>
<dbReference type="EMBL" id="CAJVQA010004229">
    <property type="protein sequence ID" value="CAG8594355.1"/>
    <property type="molecule type" value="Genomic_DNA"/>
</dbReference>
<dbReference type="Proteomes" id="UP000789759">
    <property type="component" value="Unassembled WGS sequence"/>
</dbReference>
<evidence type="ECO:0000313" key="1">
    <source>
        <dbReference type="EMBL" id="CAG8594355.1"/>
    </source>
</evidence>
<dbReference type="AlphaFoldDB" id="A0A9N9CBV5"/>